<dbReference type="EMBL" id="JACCBX010000005">
    <property type="protein sequence ID" value="NYE05749.1"/>
    <property type="molecule type" value="Genomic_DNA"/>
</dbReference>
<proteinExistence type="predicted"/>
<reference evidence="2" key="2">
    <citation type="submission" date="2020-08" db="EMBL/GenBank/DDBJ databases">
        <title>The Agave Microbiome: Exploring the role of microbial communities in plant adaptations to desert environments.</title>
        <authorList>
            <person name="Partida-Martinez L.P."/>
        </authorList>
    </citation>
    <scope>NUCLEOTIDE SEQUENCE [LARGE SCALE GENOMIC DNA]</scope>
    <source>
        <strain evidence="2">AT2.8</strain>
    </source>
</reference>
<organism evidence="1 2">
    <name type="scientific">Neobacillus niacini</name>
    <dbReference type="NCBI Taxonomy" id="86668"/>
    <lineage>
        <taxon>Bacteria</taxon>
        <taxon>Bacillati</taxon>
        <taxon>Bacillota</taxon>
        <taxon>Bacilli</taxon>
        <taxon>Bacillales</taxon>
        <taxon>Bacillaceae</taxon>
        <taxon>Neobacillus</taxon>
    </lineage>
</organism>
<name>A0A852TCM5_9BACI</name>
<sequence>MSSDPVEALGLYRNSIKRYLAKEIGWHIEKEIGLGDEWRQESALNEIVAKHFNRMYLLQD</sequence>
<reference evidence="2" key="1">
    <citation type="submission" date="2020-07" db="EMBL/GenBank/DDBJ databases">
        <authorList>
            <person name="Partida-Martinez L."/>
            <person name="Huntemann M."/>
            <person name="Clum A."/>
            <person name="Wang J."/>
            <person name="Palaniappan K."/>
            <person name="Ritter S."/>
            <person name="Chen I.-M."/>
            <person name="Stamatis D."/>
            <person name="Reddy T."/>
            <person name="O'Malley R."/>
            <person name="Daum C."/>
            <person name="Shapiro N."/>
            <person name="Ivanova N."/>
            <person name="Kyrpides N."/>
            <person name="Woyke T."/>
        </authorList>
    </citation>
    <scope>NUCLEOTIDE SEQUENCE [LARGE SCALE GENOMIC DNA]</scope>
    <source>
        <strain evidence="2">AT2.8</strain>
    </source>
</reference>
<dbReference type="Proteomes" id="UP000548423">
    <property type="component" value="Unassembled WGS sequence"/>
</dbReference>
<protein>
    <submittedName>
        <fullName evidence="1">Uncharacterized protein</fullName>
    </submittedName>
</protein>
<dbReference type="AlphaFoldDB" id="A0A852TCM5"/>
<evidence type="ECO:0000313" key="1">
    <source>
        <dbReference type="EMBL" id="NYE05749.1"/>
    </source>
</evidence>
<comment type="caution">
    <text evidence="1">The sequence shown here is derived from an EMBL/GenBank/DDBJ whole genome shotgun (WGS) entry which is preliminary data.</text>
</comment>
<accession>A0A852TCM5</accession>
<evidence type="ECO:0000313" key="2">
    <source>
        <dbReference type="Proteomes" id="UP000548423"/>
    </source>
</evidence>
<gene>
    <name evidence="1" type="ORF">F4694_002524</name>
</gene>